<dbReference type="OrthoDB" id="4255at2759"/>
<name>A0A8J5Y2V6_9ROSI</name>
<sequence length="84" mass="9300">MMLTWHGISGQLVNLFSFLPTKKHLLQTLLGKENQLHLPSTTCSRHWCICRSPPDPPTGASAVHHLLQLLAFHVVEASESVSTC</sequence>
<organism evidence="1 2">
    <name type="scientific">Gossypium anomalum</name>
    <dbReference type="NCBI Taxonomy" id="47600"/>
    <lineage>
        <taxon>Eukaryota</taxon>
        <taxon>Viridiplantae</taxon>
        <taxon>Streptophyta</taxon>
        <taxon>Embryophyta</taxon>
        <taxon>Tracheophyta</taxon>
        <taxon>Spermatophyta</taxon>
        <taxon>Magnoliopsida</taxon>
        <taxon>eudicotyledons</taxon>
        <taxon>Gunneridae</taxon>
        <taxon>Pentapetalae</taxon>
        <taxon>rosids</taxon>
        <taxon>malvids</taxon>
        <taxon>Malvales</taxon>
        <taxon>Malvaceae</taxon>
        <taxon>Malvoideae</taxon>
        <taxon>Gossypium</taxon>
    </lineage>
</organism>
<gene>
    <name evidence="1" type="ORF">CXB51_035034</name>
</gene>
<comment type="caution">
    <text evidence="1">The sequence shown here is derived from an EMBL/GenBank/DDBJ whole genome shotgun (WGS) entry which is preliminary data.</text>
</comment>
<reference evidence="1 2" key="1">
    <citation type="journal article" date="2021" name="bioRxiv">
        <title>The Gossypium anomalum genome as a resource for cotton improvement and evolutionary analysis of hybrid incompatibility.</title>
        <authorList>
            <person name="Grover C.E."/>
            <person name="Yuan D."/>
            <person name="Arick M.A."/>
            <person name="Miller E.R."/>
            <person name="Hu G."/>
            <person name="Peterson D.G."/>
            <person name="Wendel J.F."/>
            <person name="Udall J.A."/>
        </authorList>
    </citation>
    <scope>NUCLEOTIDE SEQUENCE [LARGE SCALE GENOMIC DNA]</scope>
    <source>
        <strain evidence="1">JFW-Udall</strain>
        <tissue evidence="1">Leaf</tissue>
    </source>
</reference>
<protein>
    <submittedName>
        <fullName evidence="1">Uncharacterized protein</fullName>
    </submittedName>
</protein>
<evidence type="ECO:0000313" key="2">
    <source>
        <dbReference type="Proteomes" id="UP000701853"/>
    </source>
</evidence>
<accession>A0A8J5Y2V6</accession>
<evidence type="ECO:0000313" key="1">
    <source>
        <dbReference type="EMBL" id="KAG8473101.1"/>
    </source>
</evidence>
<dbReference type="EMBL" id="JAHUZN010000013">
    <property type="protein sequence ID" value="KAG8473101.1"/>
    <property type="molecule type" value="Genomic_DNA"/>
</dbReference>
<dbReference type="AlphaFoldDB" id="A0A8J5Y2V6"/>
<dbReference type="Proteomes" id="UP000701853">
    <property type="component" value="Chromosome 13"/>
</dbReference>
<proteinExistence type="predicted"/>
<keyword evidence="2" id="KW-1185">Reference proteome</keyword>